<dbReference type="Gene3D" id="2.30.30.240">
    <property type="entry name" value="PRC-barrel domain"/>
    <property type="match status" value="1"/>
</dbReference>
<proteinExistence type="inferred from homology"/>
<evidence type="ECO:0000256" key="5">
    <source>
        <dbReference type="HAMAP-Rule" id="MF_00014"/>
    </source>
</evidence>
<dbReference type="Pfam" id="PF01782">
    <property type="entry name" value="RimM"/>
    <property type="match status" value="1"/>
</dbReference>
<keyword evidence="2 5" id="KW-0690">Ribosome biogenesis</keyword>
<keyword evidence="4 5" id="KW-0143">Chaperone</keyword>
<dbReference type="PANTHER" id="PTHR33692">
    <property type="entry name" value="RIBOSOME MATURATION FACTOR RIMM"/>
    <property type="match status" value="1"/>
</dbReference>
<comment type="subcellular location">
    <subcellularLocation>
        <location evidence="5">Cytoplasm</location>
    </subcellularLocation>
</comment>
<dbReference type="InterPro" id="IPR011961">
    <property type="entry name" value="RimM"/>
</dbReference>
<dbReference type="EMBL" id="DSUH01000392">
    <property type="protein sequence ID" value="HGU34571.1"/>
    <property type="molecule type" value="Genomic_DNA"/>
</dbReference>
<comment type="caution">
    <text evidence="8">The sequence shown here is derived from an EMBL/GenBank/DDBJ whole genome shotgun (WGS) entry which is preliminary data.</text>
</comment>
<dbReference type="AlphaFoldDB" id="A0A7C4VS91"/>
<evidence type="ECO:0000259" key="6">
    <source>
        <dbReference type="Pfam" id="PF01782"/>
    </source>
</evidence>
<dbReference type="Pfam" id="PF24986">
    <property type="entry name" value="PRC_RimM"/>
    <property type="match status" value="1"/>
</dbReference>
<dbReference type="HAMAP" id="MF_00014">
    <property type="entry name" value="Ribosome_mat_RimM"/>
    <property type="match status" value="1"/>
</dbReference>
<dbReference type="NCBIfam" id="TIGR02273">
    <property type="entry name" value="16S_RimM"/>
    <property type="match status" value="1"/>
</dbReference>
<keyword evidence="3 5" id="KW-0698">rRNA processing</keyword>
<comment type="domain">
    <text evidence="5">The PRC barrel domain binds ribosomal protein uS19.</text>
</comment>
<dbReference type="InterPro" id="IPR011033">
    <property type="entry name" value="PRC_barrel-like_sf"/>
</dbReference>
<dbReference type="GO" id="GO:0005840">
    <property type="term" value="C:ribosome"/>
    <property type="evidence" value="ECO:0007669"/>
    <property type="project" value="InterPro"/>
</dbReference>
<dbReference type="InterPro" id="IPR002676">
    <property type="entry name" value="RimM_N"/>
</dbReference>
<dbReference type="GO" id="GO:0043022">
    <property type="term" value="F:ribosome binding"/>
    <property type="evidence" value="ECO:0007669"/>
    <property type="project" value="InterPro"/>
</dbReference>
<evidence type="ECO:0000256" key="3">
    <source>
        <dbReference type="ARBA" id="ARBA00022552"/>
    </source>
</evidence>
<keyword evidence="1 5" id="KW-0963">Cytoplasm</keyword>
<gene>
    <name evidence="5 8" type="primary">rimM</name>
    <name evidence="8" type="ORF">ENS29_17260</name>
</gene>
<evidence type="ECO:0000259" key="7">
    <source>
        <dbReference type="Pfam" id="PF24986"/>
    </source>
</evidence>
<dbReference type="GO" id="GO:0042274">
    <property type="term" value="P:ribosomal small subunit biogenesis"/>
    <property type="evidence" value="ECO:0007669"/>
    <property type="project" value="UniProtKB-UniRule"/>
</dbReference>
<organism evidence="8">
    <name type="scientific">Desulfatirhabdium butyrativorans</name>
    <dbReference type="NCBI Taxonomy" id="340467"/>
    <lineage>
        <taxon>Bacteria</taxon>
        <taxon>Pseudomonadati</taxon>
        <taxon>Thermodesulfobacteriota</taxon>
        <taxon>Desulfobacteria</taxon>
        <taxon>Desulfobacterales</taxon>
        <taxon>Desulfatirhabdiaceae</taxon>
        <taxon>Desulfatirhabdium</taxon>
    </lineage>
</organism>
<dbReference type="PANTHER" id="PTHR33692:SF1">
    <property type="entry name" value="RIBOSOME MATURATION FACTOR RIMM"/>
    <property type="match status" value="1"/>
</dbReference>
<dbReference type="InterPro" id="IPR009000">
    <property type="entry name" value="Transl_B-barrel_sf"/>
</dbReference>
<sequence>MLKSSNDPSSKVSDKGIVVGKIVGVHGVRGSLKLKSFCEDPDIWSTRFLLTLQPKGLAPARFRIGSYRHHAKTILIELEGIETREQAEQWIGAEVYLPRAAFPEPEEGSHYWFELIGLAVKTMDGRLIGEIRHLFSAGPQDVLVVQDEETEMLIPLVEAFVKTIDKTQRVVWVELPDDMPVERLRKPSSTANADPPCIS</sequence>
<evidence type="ECO:0000256" key="2">
    <source>
        <dbReference type="ARBA" id="ARBA00022517"/>
    </source>
</evidence>
<dbReference type="InterPro" id="IPR036976">
    <property type="entry name" value="RimM_N_sf"/>
</dbReference>
<feature type="domain" description="RimM N-terminal" evidence="6">
    <location>
        <begin position="18"/>
        <end position="100"/>
    </location>
</feature>
<dbReference type="InterPro" id="IPR056792">
    <property type="entry name" value="PRC_RimM"/>
</dbReference>
<protein>
    <recommendedName>
        <fullName evidence="5">Ribosome maturation factor RimM</fullName>
    </recommendedName>
</protein>
<dbReference type="SUPFAM" id="SSF50346">
    <property type="entry name" value="PRC-barrel domain"/>
    <property type="match status" value="1"/>
</dbReference>
<name>A0A7C4VS91_9BACT</name>
<dbReference type="GO" id="GO:0006364">
    <property type="term" value="P:rRNA processing"/>
    <property type="evidence" value="ECO:0007669"/>
    <property type="project" value="UniProtKB-UniRule"/>
</dbReference>
<evidence type="ECO:0000256" key="4">
    <source>
        <dbReference type="ARBA" id="ARBA00023186"/>
    </source>
</evidence>
<evidence type="ECO:0000256" key="1">
    <source>
        <dbReference type="ARBA" id="ARBA00022490"/>
    </source>
</evidence>
<dbReference type="GO" id="GO:0005737">
    <property type="term" value="C:cytoplasm"/>
    <property type="evidence" value="ECO:0007669"/>
    <property type="project" value="UniProtKB-SubCell"/>
</dbReference>
<comment type="function">
    <text evidence="5">An accessory protein needed during the final step in the assembly of 30S ribosomal subunit, possibly for assembly of the head region. Essential for efficient processing of 16S rRNA. May be needed both before and after RbfA during the maturation of 16S rRNA. It has affinity for free ribosomal 30S subunits but not for 70S ribosomes.</text>
</comment>
<accession>A0A7C4VS91</accession>
<feature type="domain" description="Ribosome maturation factor RimM PRC barrel" evidence="7">
    <location>
        <begin position="112"/>
        <end position="179"/>
    </location>
</feature>
<dbReference type="SUPFAM" id="SSF50447">
    <property type="entry name" value="Translation proteins"/>
    <property type="match status" value="1"/>
</dbReference>
<comment type="similarity">
    <text evidence="5">Belongs to the RimM family.</text>
</comment>
<evidence type="ECO:0000313" key="8">
    <source>
        <dbReference type="EMBL" id="HGU34571.1"/>
    </source>
</evidence>
<dbReference type="Gene3D" id="2.40.30.60">
    <property type="entry name" value="RimM"/>
    <property type="match status" value="1"/>
</dbReference>
<reference evidence="8" key="1">
    <citation type="journal article" date="2020" name="mSystems">
        <title>Genome- and Community-Level Interaction Insights into Carbon Utilization and Element Cycling Functions of Hydrothermarchaeota in Hydrothermal Sediment.</title>
        <authorList>
            <person name="Zhou Z."/>
            <person name="Liu Y."/>
            <person name="Xu W."/>
            <person name="Pan J."/>
            <person name="Luo Z.H."/>
            <person name="Li M."/>
        </authorList>
    </citation>
    <scope>NUCLEOTIDE SEQUENCE [LARGE SCALE GENOMIC DNA]</scope>
    <source>
        <strain evidence="8">SpSt-477</strain>
    </source>
</reference>
<comment type="subunit">
    <text evidence="5">Binds ribosomal protein uS19.</text>
</comment>